<proteinExistence type="predicted"/>
<organism evidence="1 2">
    <name type="scientific">Aristolochia fimbriata</name>
    <name type="common">White veined hardy Dutchman's pipe vine</name>
    <dbReference type="NCBI Taxonomy" id="158543"/>
    <lineage>
        <taxon>Eukaryota</taxon>
        <taxon>Viridiplantae</taxon>
        <taxon>Streptophyta</taxon>
        <taxon>Embryophyta</taxon>
        <taxon>Tracheophyta</taxon>
        <taxon>Spermatophyta</taxon>
        <taxon>Magnoliopsida</taxon>
        <taxon>Magnoliidae</taxon>
        <taxon>Piperales</taxon>
        <taxon>Aristolochiaceae</taxon>
        <taxon>Aristolochia</taxon>
    </lineage>
</organism>
<dbReference type="PANTHER" id="PTHR33148">
    <property type="entry name" value="PLASTID MOVEMENT IMPAIRED PROTEIN-RELATED"/>
    <property type="match status" value="1"/>
</dbReference>
<keyword evidence="2" id="KW-1185">Reference proteome</keyword>
<accession>A0AAV7FG98</accession>
<dbReference type="AlphaFoldDB" id="A0AAV7FG98"/>
<dbReference type="PANTHER" id="PTHR33148:SF46">
    <property type="entry name" value="EMB|CAB85509.1"/>
    <property type="match status" value="1"/>
</dbReference>
<dbReference type="Proteomes" id="UP000825729">
    <property type="component" value="Unassembled WGS sequence"/>
</dbReference>
<reference evidence="1 2" key="1">
    <citation type="submission" date="2021-07" db="EMBL/GenBank/DDBJ databases">
        <title>The Aristolochia fimbriata genome: insights into angiosperm evolution, floral development and chemical biosynthesis.</title>
        <authorList>
            <person name="Jiao Y."/>
        </authorList>
    </citation>
    <scope>NUCLEOTIDE SEQUENCE [LARGE SCALE GENOMIC DNA]</scope>
    <source>
        <strain evidence="1">IBCAS-2021</strain>
        <tissue evidence="1">Leaf</tissue>
    </source>
</reference>
<dbReference type="Pfam" id="PF14009">
    <property type="entry name" value="PADRE"/>
    <property type="match status" value="1"/>
</dbReference>
<gene>
    <name evidence="1" type="ORF">H6P81_003609</name>
</gene>
<evidence type="ECO:0000313" key="2">
    <source>
        <dbReference type="Proteomes" id="UP000825729"/>
    </source>
</evidence>
<comment type="caution">
    <text evidence="1">The sequence shown here is derived from an EMBL/GenBank/DDBJ whole genome shotgun (WGS) entry which is preliminary data.</text>
</comment>
<dbReference type="InterPro" id="IPR025322">
    <property type="entry name" value="PADRE_dom"/>
</dbReference>
<dbReference type="EMBL" id="JAINDJ010000002">
    <property type="protein sequence ID" value="KAG9459101.1"/>
    <property type="molecule type" value="Genomic_DNA"/>
</dbReference>
<sequence>MGNCLVHQGKVIKVMKMDGKILEYNQPMQVHELLSEFEGHVVSDEQPVSGRHLHPSTKMRSGTLYYLLPAPCQLLQFKSKVEWKETDNTNPTVRIKMIMTKQEFREMLAKGGIKDEELVTALQISKPCMKEAGDEADNSERLRIWRPALESIPEGRDLS</sequence>
<protein>
    <submittedName>
        <fullName evidence="1">Uncharacterized protein</fullName>
    </submittedName>
</protein>
<evidence type="ECO:0000313" key="1">
    <source>
        <dbReference type="EMBL" id="KAG9459101.1"/>
    </source>
</evidence>
<name>A0AAV7FG98_ARIFI</name>